<accession>A0A0A2JTS5</accession>
<dbReference type="STRING" id="27334.A0A0A2JTS5"/>
<dbReference type="PANTHER" id="PTHR47663">
    <property type="entry name" value="XYLANOLYTIC TRANSCRIPTIONAL ACTIVATOR XLNR-RELATED"/>
    <property type="match status" value="1"/>
</dbReference>
<keyword evidence="2" id="KW-0862">Zinc</keyword>
<dbReference type="GO" id="GO:0000981">
    <property type="term" value="F:DNA-binding transcription factor activity, RNA polymerase II-specific"/>
    <property type="evidence" value="ECO:0007669"/>
    <property type="project" value="InterPro"/>
</dbReference>
<evidence type="ECO:0000256" key="1">
    <source>
        <dbReference type="ARBA" id="ARBA00022723"/>
    </source>
</evidence>
<dbReference type="VEuPathDB" id="FungiDB:PEXP_098650"/>
<feature type="region of interest" description="Disordered" evidence="7">
    <location>
        <begin position="177"/>
        <end position="202"/>
    </location>
</feature>
<dbReference type="InterPro" id="IPR036864">
    <property type="entry name" value="Zn2-C6_fun-type_DNA-bd_sf"/>
</dbReference>
<evidence type="ECO:0000256" key="5">
    <source>
        <dbReference type="ARBA" id="ARBA00023163"/>
    </source>
</evidence>
<dbReference type="GO" id="GO:0008270">
    <property type="term" value="F:zinc ion binding"/>
    <property type="evidence" value="ECO:0007669"/>
    <property type="project" value="InterPro"/>
</dbReference>
<dbReference type="OrthoDB" id="39175at2759"/>
<dbReference type="PhylomeDB" id="A0A0A2JTS5"/>
<dbReference type="InterPro" id="IPR001138">
    <property type="entry name" value="Zn2Cys6_DnaBD"/>
</dbReference>
<protein>
    <submittedName>
        <fullName evidence="9">Transcription factor, fungi</fullName>
    </submittedName>
</protein>
<feature type="compositionally biased region" description="Polar residues" evidence="7">
    <location>
        <begin position="75"/>
        <end position="110"/>
    </location>
</feature>
<gene>
    <name evidence="9" type="ORF">PEX2_067160</name>
</gene>
<keyword evidence="5" id="KW-0804">Transcription</keyword>
<keyword evidence="4" id="KW-0238">DNA-binding</keyword>
<name>A0A0A2JTS5_PENEN</name>
<evidence type="ECO:0000256" key="4">
    <source>
        <dbReference type="ARBA" id="ARBA00023125"/>
    </source>
</evidence>
<dbReference type="SMART" id="SM00906">
    <property type="entry name" value="Fungal_trans"/>
    <property type="match status" value="1"/>
</dbReference>
<dbReference type="Proteomes" id="UP000030143">
    <property type="component" value="Unassembled WGS sequence"/>
</dbReference>
<reference evidence="9 10" key="1">
    <citation type="journal article" date="2015" name="Mol. Plant Microbe Interact.">
        <title>Genome, transcriptome, and functional analyses of Penicillium expansum provide new insights into secondary metabolism and pathogenicity.</title>
        <authorList>
            <person name="Ballester A.R."/>
            <person name="Marcet-Houben M."/>
            <person name="Levin E."/>
            <person name="Sela N."/>
            <person name="Selma-Lazaro C."/>
            <person name="Carmona L."/>
            <person name="Wisniewski M."/>
            <person name="Droby S."/>
            <person name="Gonzalez-Candelas L."/>
            <person name="Gabaldon T."/>
        </authorList>
    </citation>
    <scope>NUCLEOTIDE SEQUENCE [LARGE SCALE GENOMIC DNA]</scope>
    <source>
        <strain evidence="9 10">MD-8</strain>
    </source>
</reference>
<dbReference type="Pfam" id="PF00172">
    <property type="entry name" value="Zn_clus"/>
    <property type="match status" value="1"/>
</dbReference>
<feature type="domain" description="Zn(2)-C6 fungal-type" evidence="8">
    <location>
        <begin position="13"/>
        <end position="44"/>
    </location>
</feature>
<dbReference type="PROSITE" id="PS50048">
    <property type="entry name" value="ZN2_CY6_FUNGAL_2"/>
    <property type="match status" value="1"/>
</dbReference>
<evidence type="ECO:0000256" key="6">
    <source>
        <dbReference type="ARBA" id="ARBA00023242"/>
    </source>
</evidence>
<dbReference type="RefSeq" id="XP_016599700.1">
    <property type="nucleotide sequence ID" value="XM_016743987.1"/>
</dbReference>
<keyword evidence="10" id="KW-1185">Reference proteome</keyword>
<evidence type="ECO:0000313" key="10">
    <source>
        <dbReference type="Proteomes" id="UP000030143"/>
    </source>
</evidence>
<dbReference type="SUPFAM" id="SSF57701">
    <property type="entry name" value="Zn2/Cys6 DNA-binding domain"/>
    <property type="match status" value="1"/>
</dbReference>
<evidence type="ECO:0000256" key="7">
    <source>
        <dbReference type="SAM" id="MobiDB-lite"/>
    </source>
</evidence>
<keyword evidence="6" id="KW-0539">Nucleus</keyword>
<dbReference type="CDD" id="cd12148">
    <property type="entry name" value="fungal_TF_MHR"/>
    <property type="match status" value="1"/>
</dbReference>
<feature type="region of interest" description="Disordered" evidence="7">
    <location>
        <begin position="56"/>
        <end position="110"/>
    </location>
</feature>
<dbReference type="InterPro" id="IPR051439">
    <property type="entry name" value="XlnR/Xlr1"/>
</dbReference>
<dbReference type="EMBL" id="JQFZ01000121">
    <property type="protein sequence ID" value="KGO58206.1"/>
    <property type="molecule type" value="Genomic_DNA"/>
</dbReference>
<evidence type="ECO:0000313" key="9">
    <source>
        <dbReference type="EMBL" id="KGO58206.1"/>
    </source>
</evidence>
<evidence type="ECO:0000259" key="8">
    <source>
        <dbReference type="PROSITE" id="PS50048"/>
    </source>
</evidence>
<dbReference type="PANTHER" id="PTHR47663:SF2">
    <property type="entry name" value="ARABINOLYTIC TRANSCRIPTIONAL ACTIVATOR ARAR-RELATED"/>
    <property type="match status" value="1"/>
</dbReference>
<evidence type="ECO:0000256" key="2">
    <source>
        <dbReference type="ARBA" id="ARBA00022833"/>
    </source>
</evidence>
<dbReference type="Pfam" id="PF04082">
    <property type="entry name" value="Fungal_trans"/>
    <property type="match status" value="1"/>
</dbReference>
<proteinExistence type="predicted"/>
<keyword evidence="3" id="KW-0805">Transcription regulation</keyword>
<dbReference type="GO" id="GO:0003677">
    <property type="term" value="F:DNA binding"/>
    <property type="evidence" value="ECO:0007669"/>
    <property type="project" value="UniProtKB-KW"/>
</dbReference>
<sequence>MNGDRRLRRNQVACDACHTRRVRCDLVSSLPCSHCLRNDVDCKITRKLRKRGRIARSKLANANRTHGVDAPPSPTEQRQTSENCSLASQSTVSSMDPTIPTSVTQSSSPGTNEIDALLTLCMEDCRSMPDDLQLQAGLGRDVTEECLPTAHLLNSLPQLSPEDNEPPLPLQEIWKGADMAPDTPSQGHHPPTLSQPPTNYHLPDNEPILRLSTKYPVLSTVMPVLEKGLPPQLVFHLLELYFTSPFPNILHRSSFLRDEFRVTSPALLTSMLWMAAIDHRASLSIPPSQHRKICQFLGDLTRALLQSSDDASPKNQEPSLAGLHCSSMAVHPVMENDVQLDQVITYIHIASVVSTEQEAAGMRWWKTAFSLARELKLNQEAEIVPDFDKQINGLAQSFADGLSNLPKDPNFSHSNGTQSSLNSAFEQIHDSFEIHDQSYHVSTEEHNEERRRIWWLLYIIDRHLALSHNRPPEILDSECGNLLLPLDETLWQGGSVHSNSLHSQGLRCFHPAKQNELQVFPGFRCRDSSIFGFFLPLMTITGEVMGLNNLRLEDNEACKVTETEVLSHLEVYQTSLSAFMASSTVSAEVSNRPDMQLVQDHGWQTQTVVAYSSYLVQVLHTSLVGKWDWQFLLEDKEFWTSPAFTSTISHSLDAAFWLRQILQLDPDISFIPYLFGIQLIQGSFPLLLIVERLQDKSEEDILNACEIMMQATDSCLVTRNTYYQRTFRQLIRSAVSQAWGRPVSAGEIRRRRKAVFDLWLWIRRKTNWSTVR</sequence>
<dbReference type="Gene3D" id="4.10.240.10">
    <property type="entry name" value="Zn(2)-C6 fungal-type DNA-binding domain"/>
    <property type="match status" value="1"/>
</dbReference>
<dbReference type="GO" id="GO:0006351">
    <property type="term" value="P:DNA-templated transcription"/>
    <property type="evidence" value="ECO:0007669"/>
    <property type="project" value="InterPro"/>
</dbReference>
<dbReference type="HOGENOM" id="CLU_006123_1_0_1"/>
<evidence type="ECO:0000256" key="3">
    <source>
        <dbReference type="ARBA" id="ARBA00023015"/>
    </source>
</evidence>
<dbReference type="InterPro" id="IPR007219">
    <property type="entry name" value="XnlR_reg_dom"/>
</dbReference>
<dbReference type="AlphaFoldDB" id="A0A0A2JTS5"/>
<dbReference type="CDD" id="cd00067">
    <property type="entry name" value="GAL4"/>
    <property type="match status" value="1"/>
</dbReference>
<dbReference type="SMART" id="SM00066">
    <property type="entry name" value="GAL4"/>
    <property type="match status" value="1"/>
</dbReference>
<dbReference type="PROSITE" id="PS00463">
    <property type="entry name" value="ZN2_CY6_FUNGAL_1"/>
    <property type="match status" value="1"/>
</dbReference>
<organism evidence="9 10">
    <name type="scientific">Penicillium expansum</name>
    <name type="common">Blue mold rot fungus</name>
    <dbReference type="NCBI Taxonomy" id="27334"/>
    <lineage>
        <taxon>Eukaryota</taxon>
        <taxon>Fungi</taxon>
        <taxon>Dikarya</taxon>
        <taxon>Ascomycota</taxon>
        <taxon>Pezizomycotina</taxon>
        <taxon>Eurotiomycetes</taxon>
        <taxon>Eurotiomycetidae</taxon>
        <taxon>Eurotiales</taxon>
        <taxon>Aspergillaceae</taxon>
        <taxon>Penicillium</taxon>
    </lineage>
</organism>
<comment type="caution">
    <text evidence="9">The sequence shown here is derived from an EMBL/GenBank/DDBJ whole genome shotgun (WGS) entry which is preliminary data.</text>
</comment>
<dbReference type="GeneID" id="27679407"/>
<keyword evidence="1" id="KW-0479">Metal-binding</keyword>